<proteinExistence type="predicted"/>
<dbReference type="PANTHER" id="PTHR28089:SF1">
    <property type="entry name" value="PROTEIN ZDS1-RELATED"/>
    <property type="match status" value="1"/>
</dbReference>
<feature type="compositionally biased region" description="Low complexity" evidence="1">
    <location>
        <begin position="766"/>
        <end position="784"/>
    </location>
</feature>
<feature type="compositionally biased region" description="Pro residues" evidence="1">
    <location>
        <begin position="381"/>
        <end position="397"/>
    </location>
</feature>
<dbReference type="Pfam" id="PF08632">
    <property type="entry name" value="Zds_C"/>
    <property type="match status" value="1"/>
</dbReference>
<feature type="region of interest" description="Disordered" evidence="1">
    <location>
        <begin position="100"/>
        <end position="155"/>
    </location>
</feature>
<feature type="compositionally biased region" description="Low complexity" evidence="1">
    <location>
        <begin position="809"/>
        <end position="819"/>
    </location>
</feature>
<feature type="region of interest" description="Disordered" evidence="1">
    <location>
        <begin position="618"/>
        <end position="984"/>
    </location>
</feature>
<accession>A0ABR2ZZX7</accession>
<feature type="compositionally biased region" description="Pro residues" evidence="1">
    <location>
        <begin position="404"/>
        <end position="421"/>
    </location>
</feature>
<feature type="compositionally biased region" description="Low complexity" evidence="1">
    <location>
        <begin position="850"/>
        <end position="861"/>
    </location>
</feature>
<feature type="compositionally biased region" description="Polar residues" evidence="1">
    <location>
        <begin position="918"/>
        <end position="932"/>
    </location>
</feature>
<feature type="compositionally biased region" description="Basic residues" evidence="1">
    <location>
        <begin position="242"/>
        <end position="251"/>
    </location>
</feature>
<feature type="compositionally biased region" description="Low complexity" evidence="1">
    <location>
        <begin position="546"/>
        <end position="557"/>
    </location>
</feature>
<feature type="region of interest" description="Disordered" evidence="1">
    <location>
        <begin position="23"/>
        <end position="79"/>
    </location>
</feature>
<sequence>MNPSEYEIQREVEALRDIRRRSAAPGALTIDPDLPTSSSQNPYWASSPSTENDSSSSSSHDDGSNSSHTDATSHKDDDPLHLFWVPASVHPEIAPAEFRAFLKEHSRSPPPTDGASPSRSSSLSSVSGLDRKRSMLSRQYKPSENDGVGEQEETIVPLRRNRSYLYHSQGPQLTISDLQRLEQLAEEASENDDPTKLRTMLRRSLSLNISPTALDKMDRVPDMADEADAPIIIPPPNSIVRRTARTTKFRKPSLLGGEGDSSRGTSRRRGTTRISSSGRPSSDQGDHTEPLPHKRVQSLTESNKDQRTSQDSFDEALIYDAYVRDDDEELQPSIPIPRSTSPPPAEPSTFPASLPEYQSSPSLIEALEPILHSPEPSRPATSPPSTEPPPPRSPSPPALQGTSPPSPPPQVPKQPTSPPPQASQQRPPVEQQPSFLDTPPTPEQVPPPRKEKKSQKGLFKWGSDKSSKKHAKEAKEAKESKESAGQPPEPRAQEPKEPKEKESGFFGSLFSKKSKDSSSSSSHGHDTAPSQKDGGASLGVNKNQQPTSPATPGFGTPAPGGGIINNYSRYPLHVERAIYRLSHIKLANPRRPLYEQVLISNLMFWYLGVINRAQGQQQQQQQQQQQEAQQQGVTGGPQQPPQGPPNPNGSTVPEGERESMDEQQRNSDQERMDMQHQHQQHQQQQQHHMDVRQNGTYNSTNNNTGNKRESSPKRGSLTKAAPAGQGGRRGEMVVKGPQYDMQHRAMEQEYGAYGQPQQMGRGGGPPSQSWGYQQQQQQQQSGPPNNQPPRLVQQQQDENPFYYSVDMVQQPQPQQRLPPGAMAPLDQSNWSSGGDVHQPQPRSPPPQRQPSPSSGSTGSPQRRSRSPPPQVPYSSSQQGLVFPGSPEIGSDGGRQNANGGHGFTQQQQQQPHRPARSLSATALSSGSPSTNGKVKKGTSAHAAVPSHRGRPRSSEGKTEKLVLGDGIAEEEDVPLAVYQQHRRR</sequence>
<feature type="compositionally biased region" description="Low complexity" evidence="1">
    <location>
        <begin position="46"/>
        <end position="70"/>
    </location>
</feature>
<dbReference type="EMBL" id="JBBXMP010000042">
    <property type="protein sequence ID" value="KAL0065862.1"/>
    <property type="molecule type" value="Genomic_DNA"/>
</dbReference>
<feature type="compositionally biased region" description="Low complexity" evidence="1">
    <location>
        <begin position="272"/>
        <end position="282"/>
    </location>
</feature>
<feature type="compositionally biased region" description="Basic and acidic residues" evidence="1">
    <location>
        <begin position="473"/>
        <end position="482"/>
    </location>
</feature>
<reference evidence="3 4" key="1">
    <citation type="submission" date="2024-05" db="EMBL/GenBank/DDBJ databases">
        <title>A draft genome resource for the thread blight pathogen Marasmius tenuissimus strain MS-2.</title>
        <authorList>
            <person name="Yulfo-Soto G.E."/>
            <person name="Baruah I.K."/>
            <person name="Amoako-Attah I."/>
            <person name="Bukari Y."/>
            <person name="Meinhardt L.W."/>
            <person name="Bailey B.A."/>
            <person name="Cohen S.P."/>
        </authorList>
    </citation>
    <scope>NUCLEOTIDE SEQUENCE [LARGE SCALE GENOMIC DNA]</scope>
    <source>
        <strain evidence="3 4">MS-2</strain>
    </source>
</reference>
<evidence type="ECO:0000313" key="4">
    <source>
        <dbReference type="Proteomes" id="UP001437256"/>
    </source>
</evidence>
<feature type="compositionally biased region" description="Basic and acidic residues" evidence="1">
    <location>
        <begin position="491"/>
        <end position="503"/>
    </location>
</feature>
<feature type="compositionally biased region" description="Basic and acidic residues" evidence="1">
    <location>
        <begin position="952"/>
        <end position="962"/>
    </location>
</feature>
<dbReference type="SMART" id="SM01327">
    <property type="entry name" value="Zds_C"/>
    <property type="match status" value="1"/>
</dbReference>
<dbReference type="InterPro" id="IPR040206">
    <property type="entry name" value="Zds1/2"/>
</dbReference>
<feature type="compositionally biased region" description="Low complexity" evidence="1">
    <location>
        <begin position="618"/>
        <end position="632"/>
    </location>
</feature>
<feature type="compositionally biased region" description="Low complexity" evidence="1">
    <location>
        <begin position="116"/>
        <end position="127"/>
    </location>
</feature>
<dbReference type="InterPro" id="IPR013941">
    <property type="entry name" value="ZDS1_C"/>
</dbReference>
<dbReference type="PANTHER" id="PTHR28089">
    <property type="entry name" value="PROTEIN ZDS1-RELATED"/>
    <property type="match status" value="1"/>
</dbReference>
<evidence type="ECO:0000313" key="3">
    <source>
        <dbReference type="EMBL" id="KAL0065862.1"/>
    </source>
</evidence>
<evidence type="ECO:0000256" key="1">
    <source>
        <dbReference type="SAM" id="MobiDB-lite"/>
    </source>
</evidence>
<feature type="compositionally biased region" description="Low complexity" evidence="1">
    <location>
        <begin position="694"/>
        <end position="705"/>
    </location>
</feature>
<dbReference type="Proteomes" id="UP001437256">
    <property type="component" value="Unassembled WGS sequence"/>
</dbReference>
<feature type="region of interest" description="Disordered" evidence="1">
    <location>
        <begin position="228"/>
        <end position="558"/>
    </location>
</feature>
<organism evidence="3 4">
    <name type="scientific">Marasmius tenuissimus</name>
    <dbReference type="NCBI Taxonomy" id="585030"/>
    <lineage>
        <taxon>Eukaryota</taxon>
        <taxon>Fungi</taxon>
        <taxon>Dikarya</taxon>
        <taxon>Basidiomycota</taxon>
        <taxon>Agaricomycotina</taxon>
        <taxon>Agaricomycetes</taxon>
        <taxon>Agaricomycetidae</taxon>
        <taxon>Agaricales</taxon>
        <taxon>Marasmiineae</taxon>
        <taxon>Marasmiaceae</taxon>
        <taxon>Marasmius</taxon>
    </lineage>
</organism>
<feature type="domain" description="Protein Zds1 C-terminal" evidence="2">
    <location>
        <begin position="559"/>
        <end position="611"/>
    </location>
</feature>
<name>A0ABR2ZZX7_9AGAR</name>
<feature type="compositionally biased region" description="Pro residues" evidence="1">
    <location>
        <begin position="638"/>
        <end position="647"/>
    </location>
</feature>
<comment type="caution">
    <text evidence="3">The sequence shown here is derived from an EMBL/GenBank/DDBJ whole genome shotgun (WGS) entry which is preliminary data.</text>
</comment>
<keyword evidence="4" id="KW-1185">Reference proteome</keyword>
<protein>
    <recommendedName>
        <fullName evidence="2">Protein Zds1 C-terminal domain-containing protein</fullName>
    </recommendedName>
</protein>
<gene>
    <name evidence="3" type="ORF">AAF712_007166</name>
</gene>
<feature type="compositionally biased region" description="Polar residues" evidence="1">
    <location>
        <begin position="35"/>
        <end position="44"/>
    </location>
</feature>
<feature type="compositionally biased region" description="Basic and acidic residues" evidence="1">
    <location>
        <begin position="654"/>
        <end position="676"/>
    </location>
</feature>
<feature type="compositionally biased region" description="Low complexity" evidence="1">
    <location>
        <begin position="504"/>
        <end position="522"/>
    </location>
</feature>
<evidence type="ECO:0000259" key="2">
    <source>
        <dbReference type="SMART" id="SM01327"/>
    </source>
</evidence>